<dbReference type="Proteomes" id="UP000466442">
    <property type="component" value="Unassembled WGS sequence"/>
</dbReference>
<sequence length="278" mass="30196">MNSYGLLILAVACLAGGVVEGSADKDQSSNDPNGNLKDTGTGSIGAIKGSDKLKRDLSIVGPIPSRYRGQARGQTTFDGIQEGDLQLPSVDTSGFGRDQNTGPVQGYKGVQQLTRSSIPSTFGQFSLESASDVYNFDGKEPVTYDGILASDLMVPLPHISRVTSNQNPAQLATPGIGQQYRQQVTRQANTVVDDVFPGDLTLPSEFTVKQVFSTPDIPESLTDSRPQLRDALFSPETPTEKYNRLHEQYQATLEEYRNSLAKFGLQLQKYASLSRNKK</sequence>
<protein>
    <submittedName>
        <fullName evidence="3">Uncharacterized protein</fullName>
    </submittedName>
</protein>
<keyword evidence="4" id="KW-1185">Reference proteome</keyword>
<evidence type="ECO:0000313" key="3">
    <source>
        <dbReference type="EMBL" id="KAF6207272.1"/>
    </source>
</evidence>
<feature type="compositionally biased region" description="Polar residues" evidence="1">
    <location>
        <begin position="29"/>
        <end position="41"/>
    </location>
</feature>
<proteinExistence type="predicted"/>
<organism evidence="3 4">
    <name type="scientific">Apolygus lucorum</name>
    <name type="common">Small green plant bug</name>
    <name type="synonym">Lygocoris lucorum</name>
    <dbReference type="NCBI Taxonomy" id="248454"/>
    <lineage>
        <taxon>Eukaryota</taxon>
        <taxon>Metazoa</taxon>
        <taxon>Ecdysozoa</taxon>
        <taxon>Arthropoda</taxon>
        <taxon>Hexapoda</taxon>
        <taxon>Insecta</taxon>
        <taxon>Pterygota</taxon>
        <taxon>Neoptera</taxon>
        <taxon>Paraneoptera</taxon>
        <taxon>Hemiptera</taxon>
        <taxon>Heteroptera</taxon>
        <taxon>Panheteroptera</taxon>
        <taxon>Cimicomorpha</taxon>
        <taxon>Miridae</taxon>
        <taxon>Mirini</taxon>
        <taxon>Apolygus</taxon>
    </lineage>
</organism>
<reference evidence="3" key="1">
    <citation type="journal article" date="2021" name="Mol. Ecol. Resour.">
        <title>Apolygus lucorum genome provides insights into omnivorousness and mesophyll feeding.</title>
        <authorList>
            <person name="Liu Y."/>
            <person name="Liu H."/>
            <person name="Wang H."/>
            <person name="Huang T."/>
            <person name="Liu B."/>
            <person name="Yang B."/>
            <person name="Yin L."/>
            <person name="Li B."/>
            <person name="Zhang Y."/>
            <person name="Zhang S."/>
            <person name="Jiang F."/>
            <person name="Zhang X."/>
            <person name="Ren Y."/>
            <person name="Wang B."/>
            <person name="Wang S."/>
            <person name="Lu Y."/>
            <person name="Wu K."/>
            <person name="Fan W."/>
            <person name="Wang G."/>
        </authorList>
    </citation>
    <scope>NUCLEOTIDE SEQUENCE</scope>
    <source>
        <strain evidence="3">12Hb</strain>
    </source>
</reference>
<comment type="caution">
    <text evidence="3">The sequence shown here is derived from an EMBL/GenBank/DDBJ whole genome shotgun (WGS) entry which is preliminary data.</text>
</comment>
<accession>A0A8S9XE46</accession>
<dbReference type="EMBL" id="WIXP02000008">
    <property type="protein sequence ID" value="KAF6207272.1"/>
    <property type="molecule type" value="Genomic_DNA"/>
</dbReference>
<evidence type="ECO:0000256" key="2">
    <source>
        <dbReference type="SAM" id="SignalP"/>
    </source>
</evidence>
<gene>
    <name evidence="3" type="ORF">GE061_018513</name>
</gene>
<evidence type="ECO:0000313" key="4">
    <source>
        <dbReference type="Proteomes" id="UP000466442"/>
    </source>
</evidence>
<keyword evidence="2" id="KW-0732">Signal</keyword>
<feature type="signal peptide" evidence="2">
    <location>
        <begin position="1"/>
        <end position="23"/>
    </location>
</feature>
<feature type="chain" id="PRO_5035867138" evidence="2">
    <location>
        <begin position="24"/>
        <end position="278"/>
    </location>
</feature>
<feature type="region of interest" description="Disordered" evidence="1">
    <location>
        <begin position="21"/>
        <end position="48"/>
    </location>
</feature>
<evidence type="ECO:0000256" key="1">
    <source>
        <dbReference type="SAM" id="MobiDB-lite"/>
    </source>
</evidence>
<dbReference type="AlphaFoldDB" id="A0A8S9XE46"/>
<name>A0A8S9XE46_APOLU</name>